<dbReference type="PANTHER" id="PTHR12626:SF0">
    <property type="entry name" value="PROGRAMMED CELL DEATH PROTEIN 4"/>
    <property type="match status" value="1"/>
</dbReference>
<feature type="domain" description="MI" evidence="8">
    <location>
        <begin position="314"/>
        <end position="437"/>
    </location>
</feature>
<evidence type="ECO:0000256" key="2">
    <source>
        <dbReference type="ARBA" id="ARBA00005497"/>
    </source>
</evidence>
<evidence type="ECO:0000256" key="3">
    <source>
        <dbReference type="ARBA" id="ARBA00014414"/>
    </source>
</evidence>
<dbReference type="FunFam" id="1.25.40.180:FF:000008">
    <property type="entry name" value="Programmed cell death protein 4"/>
    <property type="match status" value="1"/>
</dbReference>
<feature type="region of interest" description="Disordered" evidence="7">
    <location>
        <begin position="54"/>
        <end position="73"/>
    </location>
</feature>
<accession>A0A0B6YPD9</accession>
<dbReference type="GO" id="GO:0005634">
    <property type="term" value="C:nucleus"/>
    <property type="evidence" value="ECO:0007669"/>
    <property type="project" value="TreeGrafter"/>
</dbReference>
<dbReference type="InterPro" id="IPR016024">
    <property type="entry name" value="ARM-type_fold"/>
</dbReference>
<evidence type="ECO:0000313" key="9">
    <source>
        <dbReference type="EMBL" id="CEK58113.1"/>
    </source>
</evidence>
<evidence type="ECO:0000256" key="5">
    <source>
        <dbReference type="ARBA" id="ARBA00022737"/>
    </source>
</evidence>
<keyword evidence="4" id="KW-0963">Cytoplasm</keyword>
<evidence type="ECO:0000259" key="8">
    <source>
        <dbReference type="PROSITE" id="PS51366"/>
    </source>
</evidence>
<proteinExistence type="inferred from homology"/>
<keyword evidence="5" id="KW-0677">Repeat</keyword>
<name>A0A0B6YPD9_9EUPU</name>
<feature type="domain" description="MI" evidence="8">
    <location>
        <begin position="151"/>
        <end position="272"/>
    </location>
</feature>
<sequence>MSMSAEMEFQFVSDSVQDGVSSEDLINGMDDGIESIDGLGELSNDISSRPIRKAKRQLGRHSPGKEVGPDGAAVLAKKALPIAKNSRKSRDGRGRGLPKKGGAGGKGVWGKPGVEVNEDGHCKDAHDPNYDSASEDEYLIEESDPEVSLEELEKVLDPAVLEYYENNNPDEFLTSVSDLNLGGKKPKLVEFLISKAIDHRAAQCEMTSILLSELYSRVLSHEDIIEGFKEILNKLSDLVLDAPHAPEVVGKFLARAVADDCLPPKFIQTHKGNVDCEISKEALLKADTLLTQKHGIVRLDNIWGTGGGIRPVKYLVKQMVMLLKEYLSSGDIVEATRCLTELDVPHFHHELVYEAVNMVLEKSTERAAEMTVKLLKSLADSVIITPDQFSQGFKRIFDSMTDICLDVPNAYTLLDKFATACHREGIINTDILHDVPQRGRKRFVSEGDGGRVKDS</sequence>
<keyword evidence="6" id="KW-0539">Nucleus</keyword>
<dbReference type="PROSITE" id="PS51366">
    <property type="entry name" value="MI"/>
    <property type="match status" value="2"/>
</dbReference>
<evidence type="ECO:0000256" key="1">
    <source>
        <dbReference type="ARBA" id="ARBA00004496"/>
    </source>
</evidence>
<feature type="compositionally biased region" description="Gly residues" evidence="7">
    <location>
        <begin position="99"/>
        <end position="110"/>
    </location>
</feature>
<dbReference type="Gene3D" id="1.25.40.180">
    <property type="match status" value="2"/>
</dbReference>
<dbReference type="InterPro" id="IPR003891">
    <property type="entry name" value="Initiation_fac_eIF4g_MI"/>
</dbReference>
<protein>
    <recommendedName>
        <fullName evidence="3">Programmed cell death protein 4</fullName>
    </recommendedName>
</protein>
<gene>
    <name evidence="9" type="primary">ORF32039</name>
</gene>
<evidence type="ECO:0000256" key="7">
    <source>
        <dbReference type="SAM" id="MobiDB-lite"/>
    </source>
</evidence>
<evidence type="ECO:0000256" key="6">
    <source>
        <dbReference type="ARBA" id="ARBA00023242"/>
    </source>
</evidence>
<dbReference type="GO" id="GO:0005829">
    <property type="term" value="C:cytosol"/>
    <property type="evidence" value="ECO:0007669"/>
    <property type="project" value="TreeGrafter"/>
</dbReference>
<comment type="similarity">
    <text evidence="2">Belongs to the PDCD4 family.</text>
</comment>
<dbReference type="SMART" id="SM00544">
    <property type="entry name" value="MA3"/>
    <property type="match status" value="2"/>
</dbReference>
<dbReference type="FunFam" id="1.25.40.180:FF:000009">
    <property type="entry name" value="programmed cell death protein 4"/>
    <property type="match status" value="1"/>
</dbReference>
<comment type="subcellular location">
    <subcellularLocation>
        <location evidence="1">Cytoplasm</location>
    </subcellularLocation>
</comment>
<dbReference type="GO" id="GO:0045892">
    <property type="term" value="P:negative regulation of DNA-templated transcription"/>
    <property type="evidence" value="ECO:0007669"/>
    <property type="project" value="InterPro"/>
</dbReference>
<evidence type="ECO:0000256" key="4">
    <source>
        <dbReference type="ARBA" id="ARBA00022490"/>
    </source>
</evidence>
<organism evidence="9">
    <name type="scientific">Arion vulgaris</name>
    <dbReference type="NCBI Taxonomy" id="1028688"/>
    <lineage>
        <taxon>Eukaryota</taxon>
        <taxon>Metazoa</taxon>
        <taxon>Spiralia</taxon>
        <taxon>Lophotrochozoa</taxon>
        <taxon>Mollusca</taxon>
        <taxon>Gastropoda</taxon>
        <taxon>Heterobranchia</taxon>
        <taxon>Euthyneura</taxon>
        <taxon>Panpulmonata</taxon>
        <taxon>Eupulmonata</taxon>
        <taxon>Stylommatophora</taxon>
        <taxon>Helicina</taxon>
        <taxon>Arionoidea</taxon>
        <taxon>Arionidae</taxon>
        <taxon>Arion</taxon>
    </lineage>
</organism>
<dbReference type="InterPro" id="IPR039778">
    <property type="entry name" value="PDCD4"/>
</dbReference>
<feature type="region of interest" description="Disordered" evidence="7">
    <location>
        <begin position="79"/>
        <end position="111"/>
    </location>
</feature>
<dbReference type="Pfam" id="PF02847">
    <property type="entry name" value="MA3"/>
    <property type="match status" value="2"/>
</dbReference>
<dbReference type="PANTHER" id="PTHR12626">
    <property type="entry name" value="PROGRAMMED CELL DEATH 4"/>
    <property type="match status" value="1"/>
</dbReference>
<reference evidence="9" key="1">
    <citation type="submission" date="2014-12" db="EMBL/GenBank/DDBJ databases">
        <title>Insight into the proteome of Arion vulgaris.</title>
        <authorList>
            <person name="Aradska J."/>
            <person name="Bulat T."/>
            <person name="Smidak R."/>
            <person name="Sarate P."/>
            <person name="Gangsoo J."/>
            <person name="Sialana F."/>
            <person name="Bilban M."/>
            <person name="Lubec G."/>
        </authorList>
    </citation>
    <scope>NUCLEOTIDE SEQUENCE</scope>
    <source>
        <tissue evidence="9">Skin</tissue>
    </source>
</reference>
<dbReference type="SUPFAM" id="SSF48371">
    <property type="entry name" value="ARM repeat"/>
    <property type="match status" value="2"/>
</dbReference>
<dbReference type="EMBL" id="HACG01011248">
    <property type="protein sequence ID" value="CEK58113.1"/>
    <property type="molecule type" value="Transcribed_RNA"/>
</dbReference>
<dbReference type="AlphaFoldDB" id="A0A0B6YPD9"/>